<proteinExistence type="predicted"/>
<keyword evidence="1" id="KW-0472">Membrane</keyword>
<dbReference type="OrthoDB" id="2261376at2759"/>
<name>A0A8S4RWP4_9NEOP</name>
<dbReference type="AlphaFoldDB" id="A0A8S4RWP4"/>
<organism evidence="2 3">
    <name type="scientific">Pararge aegeria aegeria</name>
    <dbReference type="NCBI Taxonomy" id="348720"/>
    <lineage>
        <taxon>Eukaryota</taxon>
        <taxon>Metazoa</taxon>
        <taxon>Ecdysozoa</taxon>
        <taxon>Arthropoda</taxon>
        <taxon>Hexapoda</taxon>
        <taxon>Insecta</taxon>
        <taxon>Pterygota</taxon>
        <taxon>Neoptera</taxon>
        <taxon>Endopterygota</taxon>
        <taxon>Lepidoptera</taxon>
        <taxon>Glossata</taxon>
        <taxon>Ditrysia</taxon>
        <taxon>Papilionoidea</taxon>
        <taxon>Nymphalidae</taxon>
        <taxon>Satyrinae</taxon>
        <taxon>Satyrini</taxon>
        <taxon>Parargina</taxon>
        <taxon>Pararge</taxon>
    </lineage>
</organism>
<accession>A0A8S4RWP4</accession>
<evidence type="ECO:0000313" key="2">
    <source>
        <dbReference type="EMBL" id="CAH2241432.1"/>
    </source>
</evidence>
<dbReference type="Proteomes" id="UP000838756">
    <property type="component" value="Unassembled WGS sequence"/>
</dbReference>
<feature type="transmembrane region" description="Helical" evidence="1">
    <location>
        <begin position="45"/>
        <end position="68"/>
    </location>
</feature>
<dbReference type="EMBL" id="CAKXAJ010025576">
    <property type="protein sequence ID" value="CAH2241432.1"/>
    <property type="molecule type" value="Genomic_DNA"/>
</dbReference>
<reference evidence="2" key="1">
    <citation type="submission" date="2022-03" db="EMBL/GenBank/DDBJ databases">
        <authorList>
            <person name="Lindestad O."/>
        </authorList>
    </citation>
    <scope>NUCLEOTIDE SEQUENCE</scope>
</reference>
<sequence>MPEERDVAMDSVSGKMESERKPRVFEKPLDLDDVLVNELGQLGWFQLRIIALVVVPIMMSAFMSEYIFSAAAIPHRCWIPECNENSKELKYDPDWILNAVPSTGSGFSSCRRFALQTSGTNGSLDNCPAQLFDHSKTVGCQGYVYEKNNSVVFDVSMKLSFR</sequence>
<gene>
    <name evidence="2" type="primary">jg15629</name>
    <name evidence="2" type="ORF">PAEG_LOCUS17869</name>
</gene>
<comment type="caution">
    <text evidence="2">The sequence shown here is derived from an EMBL/GenBank/DDBJ whole genome shotgun (WGS) entry which is preliminary data.</text>
</comment>
<keyword evidence="1" id="KW-1133">Transmembrane helix</keyword>
<protein>
    <submittedName>
        <fullName evidence="2">Jg15629 protein</fullName>
    </submittedName>
</protein>
<evidence type="ECO:0000256" key="1">
    <source>
        <dbReference type="SAM" id="Phobius"/>
    </source>
</evidence>
<keyword evidence="1" id="KW-0812">Transmembrane</keyword>
<keyword evidence="3" id="KW-1185">Reference proteome</keyword>
<evidence type="ECO:0000313" key="3">
    <source>
        <dbReference type="Proteomes" id="UP000838756"/>
    </source>
</evidence>